<evidence type="ECO:0000256" key="1">
    <source>
        <dbReference type="ARBA" id="ARBA00007169"/>
    </source>
</evidence>
<gene>
    <name evidence="3" type="ORF">SAMN06265222_104134</name>
</gene>
<dbReference type="InterPro" id="IPR012223">
    <property type="entry name" value="TEII"/>
</dbReference>
<name>A0ABY1PZ14_9BACT</name>
<proteinExistence type="inferred from homology"/>
<keyword evidence="4" id="KW-1185">Reference proteome</keyword>
<organism evidence="3 4">
    <name type="scientific">Neorhodopirellula lusitana</name>
    <dbReference type="NCBI Taxonomy" id="445327"/>
    <lineage>
        <taxon>Bacteria</taxon>
        <taxon>Pseudomonadati</taxon>
        <taxon>Planctomycetota</taxon>
        <taxon>Planctomycetia</taxon>
        <taxon>Pirellulales</taxon>
        <taxon>Pirellulaceae</taxon>
        <taxon>Neorhodopirellula</taxon>
    </lineage>
</organism>
<evidence type="ECO:0000313" key="3">
    <source>
        <dbReference type="EMBL" id="SMP53582.1"/>
    </source>
</evidence>
<dbReference type="Proteomes" id="UP001158067">
    <property type="component" value="Unassembled WGS sequence"/>
</dbReference>
<comment type="similarity">
    <text evidence="1">Belongs to the thioesterase family.</text>
</comment>
<evidence type="ECO:0000259" key="2">
    <source>
        <dbReference type="Pfam" id="PF00975"/>
    </source>
</evidence>
<sequence>MTTPPKTASTVPGTDPEVWFRAIGEFQPGRRNVVWFPHAGGGAAPLIRASHRFPPAVNLWAATLPGREGRYADPRPDTLDSLVNSLAQSLPEAAGTPVLAGHSYGALLAYLVARKLASQFKRKVAGILVMAMSAPNQLGHLDSIVHLANREFAEQLDKRYGGVPKALRENAEAMQLFLPTVRHDMQMLESYQDDGEVTLDVPILALAGTADSATTPERMQGWNEKTTGPFELRSIEGDHFFPLADIQRTLGIAAAI</sequence>
<reference evidence="3 4" key="1">
    <citation type="submission" date="2017-05" db="EMBL/GenBank/DDBJ databases">
        <authorList>
            <person name="Varghese N."/>
            <person name="Submissions S."/>
        </authorList>
    </citation>
    <scope>NUCLEOTIDE SEQUENCE [LARGE SCALE GENOMIC DNA]</scope>
    <source>
        <strain evidence="3 4">DSM 25457</strain>
    </source>
</reference>
<dbReference type="EMBL" id="FXUG01000004">
    <property type="protein sequence ID" value="SMP53582.1"/>
    <property type="molecule type" value="Genomic_DNA"/>
</dbReference>
<dbReference type="Gene3D" id="3.40.50.1820">
    <property type="entry name" value="alpha/beta hydrolase"/>
    <property type="match status" value="1"/>
</dbReference>
<dbReference type="SUPFAM" id="SSF53474">
    <property type="entry name" value="alpha/beta-Hydrolases"/>
    <property type="match status" value="1"/>
</dbReference>
<dbReference type="RefSeq" id="WP_283432323.1">
    <property type="nucleotide sequence ID" value="NZ_FXUG01000004.1"/>
</dbReference>
<dbReference type="Pfam" id="PF00975">
    <property type="entry name" value="Thioesterase"/>
    <property type="match status" value="1"/>
</dbReference>
<evidence type="ECO:0000313" key="4">
    <source>
        <dbReference type="Proteomes" id="UP001158067"/>
    </source>
</evidence>
<dbReference type="PANTHER" id="PTHR11487">
    <property type="entry name" value="THIOESTERASE"/>
    <property type="match status" value="1"/>
</dbReference>
<dbReference type="InterPro" id="IPR029058">
    <property type="entry name" value="AB_hydrolase_fold"/>
</dbReference>
<dbReference type="PANTHER" id="PTHR11487:SF0">
    <property type="entry name" value="S-ACYL FATTY ACID SYNTHASE THIOESTERASE, MEDIUM CHAIN"/>
    <property type="match status" value="1"/>
</dbReference>
<comment type="caution">
    <text evidence="3">The sequence shown here is derived from an EMBL/GenBank/DDBJ whole genome shotgun (WGS) entry which is preliminary data.</text>
</comment>
<protein>
    <submittedName>
        <fullName evidence="3">Surfactin synthase thioesterase subunit</fullName>
    </submittedName>
</protein>
<accession>A0ABY1PZ14</accession>
<dbReference type="InterPro" id="IPR001031">
    <property type="entry name" value="Thioesterase"/>
</dbReference>
<feature type="domain" description="Thioesterase" evidence="2">
    <location>
        <begin position="32"/>
        <end position="245"/>
    </location>
</feature>